<gene>
    <name evidence="1" type="primary">EGY1_1</name>
    <name evidence="1" type="ORF">CASFOL_019372</name>
</gene>
<keyword evidence="1" id="KW-0645">Protease</keyword>
<dbReference type="Proteomes" id="UP001632038">
    <property type="component" value="Unassembled WGS sequence"/>
</dbReference>
<proteinExistence type="predicted"/>
<keyword evidence="1" id="KW-0378">Hydrolase</keyword>
<dbReference type="AlphaFoldDB" id="A0ABD3D470"/>
<keyword evidence="1" id="KW-0482">Metalloprotease</keyword>
<organism evidence="1 2">
    <name type="scientific">Castilleja foliolosa</name>
    <dbReference type="NCBI Taxonomy" id="1961234"/>
    <lineage>
        <taxon>Eukaryota</taxon>
        <taxon>Viridiplantae</taxon>
        <taxon>Streptophyta</taxon>
        <taxon>Embryophyta</taxon>
        <taxon>Tracheophyta</taxon>
        <taxon>Spermatophyta</taxon>
        <taxon>Magnoliopsida</taxon>
        <taxon>eudicotyledons</taxon>
        <taxon>Gunneridae</taxon>
        <taxon>Pentapetalae</taxon>
        <taxon>asterids</taxon>
        <taxon>lamiids</taxon>
        <taxon>Lamiales</taxon>
        <taxon>Orobanchaceae</taxon>
        <taxon>Pedicularideae</taxon>
        <taxon>Castillejinae</taxon>
        <taxon>Castilleja</taxon>
    </lineage>
</organism>
<accession>A0ABD3D470</accession>
<comment type="caution">
    <text evidence="1">The sequence shown here is derived from an EMBL/GenBank/DDBJ whole genome shotgun (WGS) entry which is preliminary data.</text>
</comment>
<reference evidence="2" key="1">
    <citation type="journal article" date="2024" name="IScience">
        <title>Strigolactones Initiate the Formation of Haustorium-like Structures in Castilleja.</title>
        <authorList>
            <person name="Buerger M."/>
            <person name="Peterson D."/>
            <person name="Chory J."/>
        </authorList>
    </citation>
    <scope>NUCLEOTIDE SEQUENCE [LARGE SCALE GENOMIC DNA]</scope>
</reference>
<protein>
    <submittedName>
        <fullName evidence="1">Zinc metalloprotease egy1, chloroplastic</fullName>
    </submittedName>
</protein>
<evidence type="ECO:0000313" key="2">
    <source>
        <dbReference type="Proteomes" id="UP001632038"/>
    </source>
</evidence>
<sequence>MGDKYNLVMVEEPNSEGEDTRGGPCINKLPSEIVKYLTDPNAIESPFVDSSLPLAYGVFGVRLFG</sequence>
<evidence type="ECO:0000313" key="1">
    <source>
        <dbReference type="EMBL" id="KAL3637073.1"/>
    </source>
</evidence>
<name>A0ABD3D470_9LAMI</name>
<keyword evidence="2" id="KW-1185">Reference proteome</keyword>
<dbReference type="GO" id="GO:0008237">
    <property type="term" value="F:metallopeptidase activity"/>
    <property type="evidence" value="ECO:0007669"/>
    <property type="project" value="UniProtKB-KW"/>
</dbReference>
<dbReference type="EMBL" id="JAVIJP010000026">
    <property type="protein sequence ID" value="KAL3637073.1"/>
    <property type="molecule type" value="Genomic_DNA"/>
</dbReference>